<dbReference type="GO" id="GO:0005634">
    <property type="term" value="C:nucleus"/>
    <property type="evidence" value="ECO:0007669"/>
    <property type="project" value="TreeGrafter"/>
</dbReference>
<evidence type="ECO:0000313" key="2">
    <source>
        <dbReference type="EMBL" id="KAI7725986.1"/>
    </source>
</evidence>
<evidence type="ECO:0000256" key="1">
    <source>
        <dbReference type="ARBA" id="ARBA00010098"/>
    </source>
</evidence>
<gene>
    <name evidence="2" type="ORF">M8C21_015241</name>
</gene>
<keyword evidence="3" id="KW-1185">Reference proteome</keyword>
<dbReference type="AlphaFoldDB" id="A0AAD5BMD5"/>
<dbReference type="PANTHER" id="PTHR12790:SF0">
    <property type="entry name" value="RNA POLYMERASE I-SPECIFIC TRANSCRIPTION INITIATION FACTOR RRN3-RELATED"/>
    <property type="match status" value="1"/>
</dbReference>
<dbReference type="PANTHER" id="PTHR12790">
    <property type="entry name" value="TRANSCRIPTION INITIATION FACTOR IA RRN3"/>
    <property type="match status" value="1"/>
</dbReference>
<dbReference type="GO" id="GO:0001042">
    <property type="term" value="F:RNA polymerase I core binding"/>
    <property type="evidence" value="ECO:0007669"/>
    <property type="project" value="TreeGrafter"/>
</dbReference>
<dbReference type="InterPro" id="IPR007991">
    <property type="entry name" value="RNA_pol_I_trans_ini_fac_RRN3"/>
</dbReference>
<dbReference type="GO" id="GO:0006361">
    <property type="term" value="P:transcription initiation at RNA polymerase I promoter"/>
    <property type="evidence" value="ECO:0007669"/>
    <property type="project" value="InterPro"/>
</dbReference>
<comment type="similarity">
    <text evidence="1">Belongs to the RRN3 family.</text>
</comment>
<sequence length="123" mass="14309">MELTFDHLQSCYQNGRLPQVFEALLQSFQSTVLTAYKSKFAQFVMFYACSLDPEDCGTQFVSRLLEIFKSTIYPQDWRMSAVAYLASYLSRARFLLPSYVTIILERLACTFFVSCFNLLHNHD</sequence>
<comment type="caution">
    <text evidence="2">The sequence shown here is derived from an EMBL/GenBank/DDBJ whole genome shotgun (WGS) entry which is preliminary data.</text>
</comment>
<dbReference type="Pfam" id="PF05327">
    <property type="entry name" value="RRN3"/>
    <property type="match status" value="1"/>
</dbReference>
<dbReference type="GO" id="GO:0001181">
    <property type="term" value="F:RNA polymerase I general transcription initiation factor activity"/>
    <property type="evidence" value="ECO:0007669"/>
    <property type="project" value="InterPro"/>
</dbReference>
<name>A0AAD5BMD5_AMBAR</name>
<accession>A0AAD5BMD5</accession>
<dbReference type="EMBL" id="JAMZMK010011791">
    <property type="protein sequence ID" value="KAI7725986.1"/>
    <property type="molecule type" value="Genomic_DNA"/>
</dbReference>
<protein>
    <submittedName>
        <fullName evidence="2">Uncharacterized protein</fullName>
    </submittedName>
</protein>
<organism evidence="2 3">
    <name type="scientific">Ambrosia artemisiifolia</name>
    <name type="common">Common ragweed</name>
    <dbReference type="NCBI Taxonomy" id="4212"/>
    <lineage>
        <taxon>Eukaryota</taxon>
        <taxon>Viridiplantae</taxon>
        <taxon>Streptophyta</taxon>
        <taxon>Embryophyta</taxon>
        <taxon>Tracheophyta</taxon>
        <taxon>Spermatophyta</taxon>
        <taxon>Magnoliopsida</taxon>
        <taxon>eudicotyledons</taxon>
        <taxon>Gunneridae</taxon>
        <taxon>Pentapetalae</taxon>
        <taxon>asterids</taxon>
        <taxon>campanulids</taxon>
        <taxon>Asterales</taxon>
        <taxon>Asteraceae</taxon>
        <taxon>Asteroideae</taxon>
        <taxon>Heliantheae alliance</taxon>
        <taxon>Heliantheae</taxon>
        <taxon>Ambrosia</taxon>
    </lineage>
</organism>
<proteinExistence type="inferred from homology"/>
<dbReference type="Proteomes" id="UP001206925">
    <property type="component" value="Unassembled WGS sequence"/>
</dbReference>
<reference evidence="2" key="1">
    <citation type="submission" date="2022-06" db="EMBL/GenBank/DDBJ databases">
        <title>Uncovering the hologenomic basis of an extraordinary plant invasion.</title>
        <authorList>
            <person name="Bieker V.C."/>
            <person name="Martin M.D."/>
            <person name="Gilbert T."/>
            <person name="Hodgins K."/>
            <person name="Battlay P."/>
            <person name="Petersen B."/>
            <person name="Wilson J."/>
        </authorList>
    </citation>
    <scope>NUCLEOTIDE SEQUENCE</scope>
    <source>
        <strain evidence="2">AA19_3_7</strain>
        <tissue evidence="2">Leaf</tissue>
    </source>
</reference>
<evidence type="ECO:0000313" key="3">
    <source>
        <dbReference type="Proteomes" id="UP001206925"/>
    </source>
</evidence>